<dbReference type="SMART" id="SM00343">
    <property type="entry name" value="ZnF_C2HC"/>
    <property type="match status" value="1"/>
</dbReference>
<feature type="compositionally biased region" description="Basic and acidic residues" evidence="3">
    <location>
        <begin position="137"/>
        <end position="147"/>
    </location>
</feature>
<dbReference type="SUPFAM" id="SSF57756">
    <property type="entry name" value="Retrovirus zinc finger-like domains"/>
    <property type="match status" value="1"/>
</dbReference>
<dbReference type="GO" id="GO:0005737">
    <property type="term" value="C:cytoplasm"/>
    <property type="evidence" value="ECO:0007669"/>
    <property type="project" value="UniProtKB-ARBA"/>
</dbReference>
<dbReference type="WBParaSite" id="NBR_0001289001-mRNA-1">
    <property type="protein sequence ID" value="NBR_0001289001-mRNA-1"/>
    <property type="gene ID" value="NBR_0001289001"/>
</dbReference>
<evidence type="ECO:0000256" key="1">
    <source>
        <dbReference type="PROSITE-ProRule" id="PRU00047"/>
    </source>
</evidence>
<feature type="region of interest" description="Disordered" evidence="3">
    <location>
        <begin position="118"/>
        <end position="147"/>
    </location>
</feature>
<dbReference type="GO" id="GO:0008270">
    <property type="term" value="F:zinc ion binding"/>
    <property type="evidence" value="ECO:0007669"/>
    <property type="project" value="UniProtKB-KW"/>
</dbReference>
<keyword evidence="2" id="KW-0175">Coiled coil</keyword>
<dbReference type="PROSITE" id="PS50158">
    <property type="entry name" value="ZF_CCHC"/>
    <property type="match status" value="1"/>
</dbReference>
<feature type="region of interest" description="Disordered" evidence="3">
    <location>
        <begin position="1"/>
        <end position="34"/>
    </location>
</feature>
<dbReference type="Gene3D" id="4.10.60.10">
    <property type="entry name" value="Zinc finger, CCHC-type"/>
    <property type="match status" value="1"/>
</dbReference>
<keyword evidence="6" id="KW-1185">Reference proteome</keyword>
<name>A0A0N4Y9C0_NIPBR</name>
<reference evidence="5 6" key="2">
    <citation type="submission" date="2018-11" db="EMBL/GenBank/DDBJ databases">
        <authorList>
            <consortium name="Pathogen Informatics"/>
        </authorList>
    </citation>
    <scope>NUCLEOTIDE SEQUENCE [LARGE SCALE GENOMIC DNA]</scope>
</reference>
<keyword evidence="1" id="KW-0863">Zinc-finger</keyword>
<evidence type="ECO:0000313" key="5">
    <source>
        <dbReference type="EMBL" id="VDL76480.1"/>
    </source>
</evidence>
<dbReference type="EMBL" id="UYSL01020884">
    <property type="protein sequence ID" value="VDL76480.1"/>
    <property type="molecule type" value="Genomic_DNA"/>
</dbReference>
<dbReference type="Proteomes" id="UP000271162">
    <property type="component" value="Unassembled WGS sequence"/>
</dbReference>
<evidence type="ECO:0000256" key="2">
    <source>
        <dbReference type="SAM" id="Coils"/>
    </source>
</evidence>
<dbReference type="PANTHER" id="PTHR46888:SF1">
    <property type="entry name" value="RIBONUCLEASE H"/>
    <property type="match status" value="1"/>
</dbReference>
<reference evidence="7" key="1">
    <citation type="submission" date="2017-02" db="UniProtKB">
        <authorList>
            <consortium name="WormBaseParasite"/>
        </authorList>
    </citation>
    <scope>IDENTIFICATION</scope>
</reference>
<keyword evidence="1" id="KW-0862">Zinc</keyword>
<dbReference type="InterPro" id="IPR001878">
    <property type="entry name" value="Znf_CCHC"/>
</dbReference>
<sequence length="444" mass="50718">MAWVESEEAVVAVSDTGVSDNTQPTQPEMITDRAQDDAVMQDELELEFRRLCGDDKERAEVLQEEMRCRESELQELRQRCREQDEELQRLRQRQAELSAISDNTKLYAAEGWLRQFGQREGLEPTAGGDTEYSSSWTRDEENRRSDHCREEGMSSYLKYIALPDVKPYSGTEKGYSFQTFVEAFELKYPVSSWADTELCALFRAKLVGKARSQYEALPRSERRGSYEVLKRALARECRAEERTNKVLALGQLRHLRKAESQSIAEFCVELERLTRQAYPELDEKALATERAHLLYEQLVHWKDSYYLMEALESEDDAYMKLKATAQRIERRDLTLRNVRAVPGVKSEQGQSARPPVRAKPPSIPGSMSKEGDGRTKGAPTAKEPLCFTCKKPGHRARDCPKRAVVTRVAREQEKGSLSARLLAAVCRSSNSRSVDESQSSQRQK</sequence>
<dbReference type="PANTHER" id="PTHR46888">
    <property type="entry name" value="ZINC KNUCKLE DOMAINCONTAINING PROTEIN-RELATED"/>
    <property type="match status" value="1"/>
</dbReference>
<dbReference type="GO" id="GO:0019899">
    <property type="term" value="F:enzyme binding"/>
    <property type="evidence" value="ECO:0007669"/>
    <property type="project" value="UniProtKB-ARBA"/>
</dbReference>
<feature type="compositionally biased region" description="Polar residues" evidence="3">
    <location>
        <begin position="16"/>
        <end position="28"/>
    </location>
</feature>
<dbReference type="Pfam" id="PF00098">
    <property type="entry name" value="zf-CCHC"/>
    <property type="match status" value="1"/>
</dbReference>
<accession>A0A0N4Y9C0</accession>
<evidence type="ECO:0000259" key="4">
    <source>
        <dbReference type="PROSITE" id="PS50158"/>
    </source>
</evidence>
<dbReference type="AlphaFoldDB" id="A0A0N4Y9C0"/>
<dbReference type="OMA" id="MRCRESE"/>
<dbReference type="GO" id="GO:0003676">
    <property type="term" value="F:nucleic acid binding"/>
    <property type="evidence" value="ECO:0007669"/>
    <property type="project" value="InterPro"/>
</dbReference>
<feature type="region of interest" description="Disordered" evidence="3">
    <location>
        <begin position="343"/>
        <end position="385"/>
    </location>
</feature>
<feature type="coiled-coil region" evidence="2">
    <location>
        <begin position="59"/>
        <end position="100"/>
    </location>
</feature>
<organism evidence="7">
    <name type="scientific">Nippostrongylus brasiliensis</name>
    <name type="common">Rat hookworm</name>
    <dbReference type="NCBI Taxonomy" id="27835"/>
    <lineage>
        <taxon>Eukaryota</taxon>
        <taxon>Metazoa</taxon>
        <taxon>Ecdysozoa</taxon>
        <taxon>Nematoda</taxon>
        <taxon>Chromadorea</taxon>
        <taxon>Rhabditida</taxon>
        <taxon>Rhabditina</taxon>
        <taxon>Rhabditomorpha</taxon>
        <taxon>Strongyloidea</taxon>
        <taxon>Heligmosomidae</taxon>
        <taxon>Nippostrongylus</taxon>
    </lineage>
</organism>
<protein>
    <submittedName>
        <fullName evidence="7">CCHC-type domain-containing protein</fullName>
    </submittedName>
</protein>
<evidence type="ECO:0000256" key="3">
    <source>
        <dbReference type="SAM" id="MobiDB-lite"/>
    </source>
</evidence>
<evidence type="ECO:0000313" key="7">
    <source>
        <dbReference type="WBParaSite" id="NBR_0001289001-mRNA-1"/>
    </source>
</evidence>
<dbReference type="STRING" id="27835.A0A0N4Y9C0"/>
<gene>
    <name evidence="5" type="ORF">NBR_LOCUS12891</name>
</gene>
<proteinExistence type="predicted"/>
<keyword evidence="1" id="KW-0479">Metal-binding</keyword>
<dbReference type="InterPro" id="IPR036875">
    <property type="entry name" value="Znf_CCHC_sf"/>
</dbReference>
<evidence type="ECO:0000313" key="6">
    <source>
        <dbReference type="Proteomes" id="UP000271162"/>
    </source>
</evidence>
<feature type="domain" description="CCHC-type" evidence="4">
    <location>
        <begin position="386"/>
        <end position="401"/>
    </location>
</feature>